<keyword evidence="1" id="KW-1133">Transmembrane helix</keyword>
<dbReference type="AlphaFoldDB" id="A0A7V5M025"/>
<comment type="caution">
    <text evidence="2">The sequence shown here is derived from an EMBL/GenBank/DDBJ whole genome shotgun (WGS) entry which is preliminary data.</text>
</comment>
<name>A0A7V5M025_UNCAE</name>
<feature type="transmembrane region" description="Helical" evidence="1">
    <location>
        <begin position="88"/>
        <end position="116"/>
    </location>
</feature>
<feature type="transmembrane region" description="Helical" evidence="1">
    <location>
        <begin position="38"/>
        <end position="56"/>
    </location>
</feature>
<keyword evidence="1" id="KW-0472">Membrane</keyword>
<dbReference type="EMBL" id="DRTT01000102">
    <property type="protein sequence ID" value="HHF98567.1"/>
    <property type="molecule type" value="Genomic_DNA"/>
</dbReference>
<evidence type="ECO:0000256" key="1">
    <source>
        <dbReference type="SAM" id="Phobius"/>
    </source>
</evidence>
<dbReference type="Proteomes" id="UP000886070">
    <property type="component" value="Unassembled WGS sequence"/>
</dbReference>
<protein>
    <submittedName>
        <fullName evidence="2">Uncharacterized protein</fullName>
    </submittedName>
</protein>
<keyword evidence="1" id="KW-0812">Transmembrane</keyword>
<feature type="transmembrane region" description="Helical" evidence="1">
    <location>
        <begin position="6"/>
        <end position="26"/>
    </location>
</feature>
<sequence>MRLPGITLPIFVLYLIYLLLGGFFMYMGAKWAKIKNVTYIKSFLCVIISIFAQWVFRLYYPGRVGTIIGVIATLFLIEAIFETSFGKALLAWMLTIVAEIIGVVVVFLIFGAVIFAF</sequence>
<evidence type="ECO:0000313" key="2">
    <source>
        <dbReference type="EMBL" id="HHF98567.1"/>
    </source>
</evidence>
<proteinExistence type="predicted"/>
<accession>A0A7V5M025</accession>
<feature type="transmembrane region" description="Helical" evidence="1">
    <location>
        <begin position="62"/>
        <end position="81"/>
    </location>
</feature>
<gene>
    <name evidence="2" type="ORF">ENL39_03655</name>
</gene>
<organism evidence="2">
    <name type="scientific">Aerophobetes bacterium</name>
    <dbReference type="NCBI Taxonomy" id="2030807"/>
    <lineage>
        <taxon>Bacteria</taxon>
        <taxon>Candidatus Aerophobota</taxon>
    </lineage>
</organism>
<reference evidence="2" key="1">
    <citation type="journal article" date="2020" name="mSystems">
        <title>Genome- and Community-Level Interaction Insights into Carbon Utilization and Element Cycling Functions of Hydrothermarchaeota in Hydrothermal Sediment.</title>
        <authorList>
            <person name="Zhou Z."/>
            <person name="Liu Y."/>
            <person name="Xu W."/>
            <person name="Pan J."/>
            <person name="Luo Z.H."/>
            <person name="Li M."/>
        </authorList>
    </citation>
    <scope>NUCLEOTIDE SEQUENCE [LARGE SCALE GENOMIC DNA]</scope>
    <source>
        <strain evidence="2">HyVt-92</strain>
    </source>
</reference>